<dbReference type="AlphaFoldDB" id="A0A2V3VRG3"/>
<keyword evidence="6" id="KW-1185">Reference proteome</keyword>
<name>A0A2V3VRG3_9BACI</name>
<evidence type="ECO:0000256" key="1">
    <source>
        <dbReference type="ARBA" id="ARBA00023015"/>
    </source>
</evidence>
<organism evidence="5 6">
    <name type="scientific">Pseudogracilibacillus auburnensis</name>
    <dbReference type="NCBI Taxonomy" id="1494959"/>
    <lineage>
        <taxon>Bacteria</taxon>
        <taxon>Bacillati</taxon>
        <taxon>Bacillota</taxon>
        <taxon>Bacilli</taxon>
        <taxon>Bacillales</taxon>
        <taxon>Bacillaceae</taxon>
        <taxon>Pseudogracilibacillus</taxon>
    </lineage>
</organism>
<comment type="caution">
    <text evidence="5">The sequence shown here is derived from an EMBL/GenBank/DDBJ whole genome shotgun (WGS) entry which is preliminary data.</text>
</comment>
<dbReference type="InterPro" id="IPR008920">
    <property type="entry name" value="TF_FadR/GntR_C"/>
</dbReference>
<evidence type="ECO:0000259" key="4">
    <source>
        <dbReference type="SMART" id="SM00895"/>
    </source>
</evidence>
<dbReference type="EMBL" id="QJJQ01000014">
    <property type="protein sequence ID" value="PXW83744.1"/>
    <property type="molecule type" value="Genomic_DNA"/>
</dbReference>
<protein>
    <submittedName>
        <fullName evidence="5">GntR family transcriptional regulator</fullName>
    </submittedName>
</protein>
<dbReference type="SUPFAM" id="SSF46785">
    <property type="entry name" value="Winged helix' DNA-binding domain"/>
    <property type="match status" value="1"/>
</dbReference>
<dbReference type="Proteomes" id="UP000247978">
    <property type="component" value="Unassembled WGS sequence"/>
</dbReference>
<accession>A0A2V3VRG3</accession>
<dbReference type="Gene3D" id="1.10.10.10">
    <property type="entry name" value="Winged helix-like DNA-binding domain superfamily/Winged helix DNA-binding domain"/>
    <property type="match status" value="1"/>
</dbReference>
<dbReference type="InterPro" id="IPR011711">
    <property type="entry name" value="GntR_C"/>
</dbReference>
<keyword evidence="3" id="KW-0804">Transcription</keyword>
<evidence type="ECO:0000256" key="3">
    <source>
        <dbReference type="ARBA" id="ARBA00023163"/>
    </source>
</evidence>
<proteinExistence type="predicted"/>
<feature type="domain" description="GntR C-terminal" evidence="4">
    <location>
        <begin position="55"/>
        <end position="181"/>
    </location>
</feature>
<keyword evidence="1" id="KW-0805">Transcription regulation</keyword>
<dbReference type="InterPro" id="IPR036388">
    <property type="entry name" value="WH-like_DNA-bd_sf"/>
</dbReference>
<dbReference type="SUPFAM" id="SSF48008">
    <property type="entry name" value="GntR ligand-binding domain-like"/>
    <property type="match status" value="1"/>
</dbReference>
<dbReference type="Pfam" id="PF07729">
    <property type="entry name" value="FCD"/>
    <property type="match status" value="1"/>
</dbReference>
<dbReference type="GO" id="GO:0003700">
    <property type="term" value="F:DNA-binding transcription factor activity"/>
    <property type="evidence" value="ECO:0007669"/>
    <property type="project" value="InterPro"/>
</dbReference>
<evidence type="ECO:0000313" key="6">
    <source>
        <dbReference type="Proteomes" id="UP000247978"/>
    </source>
</evidence>
<dbReference type="Pfam" id="PF00392">
    <property type="entry name" value="GntR"/>
    <property type="match status" value="1"/>
</dbReference>
<evidence type="ECO:0000256" key="2">
    <source>
        <dbReference type="ARBA" id="ARBA00023125"/>
    </source>
</evidence>
<evidence type="ECO:0000313" key="5">
    <source>
        <dbReference type="EMBL" id="PXW83744.1"/>
    </source>
</evidence>
<dbReference type="SMART" id="SM00895">
    <property type="entry name" value="FCD"/>
    <property type="match status" value="1"/>
</dbReference>
<dbReference type="PANTHER" id="PTHR43537:SF24">
    <property type="entry name" value="GLUCONATE OPERON TRANSCRIPTIONAL REPRESSOR"/>
    <property type="match status" value="1"/>
</dbReference>
<sequence length="193" mass="22588">MPGQRIVIDQIAKEVNSSHIPVREAIHQLESEQLIEYEPNIGAIVKGINDSLYMDTLQVLALLEGYATALSAPHINQSGIQKLTEINEKMSEHLQNYELDKIAELNRAFHFFIYSYCPNELLITNIKEMWERLDVVRHTGFRFFPKRTPHSIEEHNTIIQYLSDNKSADEIERYTRNHKLNTLEAFKHRNDER</sequence>
<dbReference type="PANTHER" id="PTHR43537">
    <property type="entry name" value="TRANSCRIPTIONAL REGULATOR, GNTR FAMILY"/>
    <property type="match status" value="1"/>
</dbReference>
<dbReference type="InterPro" id="IPR036390">
    <property type="entry name" value="WH_DNA-bd_sf"/>
</dbReference>
<keyword evidence="2" id="KW-0238">DNA-binding</keyword>
<dbReference type="GO" id="GO:0003677">
    <property type="term" value="F:DNA binding"/>
    <property type="evidence" value="ECO:0007669"/>
    <property type="project" value="UniProtKB-KW"/>
</dbReference>
<dbReference type="InterPro" id="IPR000524">
    <property type="entry name" value="Tscrpt_reg_HTH_GntR"/>
</dbReference>
<dbReference type="Gene3D" id="1.20.120.530">
    <property type="entry name" value="GntR ligand-binding domain-like"/>
    <property type="match status" value="1"/>
</dbReference>
<gene>
    <name evidence="5" type="ORF">DFR56_11428</name>
</gene>
<reference evidence="5 6" key="1">
    <citation type="submission" date="2018-05" db="EMBL/GenBank/DDBJ databases">
        <title>Genomic Encyclopedia of Type Strains, Phase IV (KMG-IV): sequencing the most valuable type-strain genomes for metagenomic binning, comparative biology and taxonomic classification.</title>
        <authorList>
            <person name="Goeker M."/>
        </authorList>
    </citation>
    <scope>NUCLEOTIDE SEQUENCE [LARGE SCALE GENOMIC DNA]</scope>
    <source>
        <strain evidence="5 6">DSM 28556</strain>
    </source>
</reference>